<dbReference type="InterPro" id="IPR009270">
    <property type="entry name" value="DUF927"/>
</dbReference>
<feature type="domain" description="Toprim" evidence="1">
    <location>
        <begin position="208"/>
        <end position="290"/>
    </location>
</feature>
<dbReference type="InterPro" id="IPR034154">
    <property type="entry name" value="TOPRIM_DnaG/twinkle"/>
</dbReference>
<name>A0A066T0M5_ECOLX</name>
<proteinExistence type="predicted"/>
<reference evidence="3" key="1">
    <citation type="journal article" date="2018" name="Genome Biol.">
        <title>SKESA: strategic k-mer extension for scrupulous assemblies.</title>
        <authorList>
            <person name="Souvorov A."/>
            <person name="Agarwala R."/>
            <person name="Lipman D.J."/>
        </authorList>
    </citation>
    <scope>NUCLEOTIDE SEQUENCE [LARGE SCALE GENOMIC DNA]</scope>
    <source>
        <strain evidence="4">C0382</strain>
        <strain evidence="3">EC00763</strain>
    </source>
</reference>
<evidence type="ECO:0000313" key="7">
    <source>
        <dbReference type="Proteomes" id="UP000288730"/>
    </source>
</evidence>
<dbReference type="RefSeq" id="WP_000856856.1">
    <property type="nucleotide sequence ID" value="NZ_AP021998.1"/>
</dbReference>
<reference evidence="5 7" key="2">
    <citation type="submission" date="2019-01" db="EMBL/GenBank/DDBJ databases">
        <title>Genomic analysis of febrile catheter-associated UTI E. coli isolates.</title>
        <authorList>
            <person name="Potter R."/>
            <person name="Zou Z."/>
            <person name="Henderson J."/>
            <person name="Dantas G."/>
        </authorList>
    </citation>
    <scope>NUCLEOTIDE SEQUENCE [LARGE SCALE GENOMIC DNA]</scope>
    <source>
        <strain evidence="5 7">29_CAASB</strain>
    </source>
</reference>
<organism evidence="3">
    <name type="scientific">Escherichia coli</name>
    <dbReference type="NCBI Taxonomy" id="562"/>
    <lineage>
        <taxon>Bacteria</taxon>
        <taxon>Pseudomonadati</taxon>
        <taxon>Pseudomonadota</taxon>
        <taxon>Gammaproteobacteria</taxon>
        <taxon>Enterobacterales</taxon>
        <taxon>Enterobacteriaceae</taxon>
        <taxon>Escherichia</taxon>
    </lineage>
</organism>
<accession>A0A066T0M5</accession>
<evidence type="ECO:0000313" key="2">
    <source>
        <dbReference type="EMBL" id="EMJ5253417.1"/>
    </source>
</evidence>
<evidence type="ECO:0000313" key="6">
    <source>
        <dbReference type="EMBL" id="WLM94431.1"/>
    </source>
</evidence>
<dbReference type="InterPro" id="IPR006171">
    <property type="entry name" value="TOPRIM_dom"/>
</dbReference>
<dbReference type="Pfam" id="PF13362">
    <property type="entry name" value="Toprim_3"/>
    <property type="match status" value="1"/>
</dbReference>
<gene>
    <name evidence="5" type="ORF">EPS76_16815</name>
    <name evidence="3" type="ORF">GRC73_01045</name>
    <name evidence="4" type="ORF">HIE29_002453</name>
    <name evidence="6" type="ORF">OGM49_17210</name>
    <name evidence="2" type="ORF">R8O40_001623</name>
</gene>
<dbReference type="Proteomes" id="UP001285616">
    <property type="component" value="Unassembled WGS sequence"/>
</dbReference>
<dbReference type="AlphaFoldDB" id="A0A066T0M5"/>
<dbReference type="EMBL" id="DABBJX010000001">
    <property type="protein sequence ID" value="HAH4522591.1"/>
    <property type="molecule type" value="Genomic_DNA"/>
</dbReference>
<dbReference type="CDD" id="cd01029">
    <property type="entry name" value="TOPRIM_primases"/>
    <property type="match status" value="1"/>
</dbReference>
<evidence type="ECO:0000259" key="1">
    <source>
        <dbReference type="PROSITE" id="PS50880"/>
    </source>
</evidence>
<dbReference type="SMART" id="SM00778">
    <property type="entry name" value="Prim_Zn_Ribbon"/>
    <property type="match status" value="1"/>
</dbReference>
<dbReference type="EMBL" id="DABCJL010000005">
    <property type="protein sequence ID" value="HAH7769010.1"/>
    <property type="molecule type" value="Genomic_DNA"/>
</dbReference>
<evidence type="ECO:0000313" key="3">
    <source>
        <dbReference type="EMBL" id="HAH4522591.1"/>
    </source>
</evidence>
<evidence type="ECO:0000313" key="5">
    <source>
        <dbReference type="EMBL" id="RXD14653.1"/>
    </source>
</evidence>
<reference evidence="6" key="4">
    <citation type="journal article" date="2023" name="Microorganisms">
        <title>Comparative Genomic Analysis of ST131 Subclade C2 of ESBL-Producing E. coli Isolates from Patients with Recurrent and Sporadic Urinary Tract Infections.</title>
        <authorList>
            <person name="Jaen-Luchoro D."/>
            <person name="Kahnamouei A."/>
            <person name="Yazdanshenas S."/>
            <person name="Lindblom A."/>
            <person name="Samuelsson E."/>
            <person name="Ahren C."/>
            <person name="Karami N."/>
        </authorList>
    </citation>
    <scope>NUCLEOTIDE SEQUENCE</scope>
    <source>
        <strain evidence="6">S7</strain>
    </source>
</reference>
<evidence type="ECO:0000313" key="4">
    <source>
        <dbReference type="EMBL" id="HAH7769010.1"/>
    </source>
</evidence>
<dbReference type="EMBL" id="CP107128">
    <property type="protein sequence ID" value="WLM94431.1"/>
    <property type="molecule type" value="Genomic_DNA"/>
</dbReference>
<reference evidence="3" key="3">
    <citation type="submission" date="2019-12" db="EMBL/GenBank/DDBJ databases">
        <authorList>
            <consortium name="NCBI Pathogen Detection Project"/>
        </authorList>
    </citation>
    <scope>NUCLEOTIDE SEQUENCE</scope>
    <source>
        <strain evidence="4">C0382</strain>
        <strain evidence="3">EC00763</strain>
    </source>
</reference>
<dbReference type="SUPFAM" id="SSF57783">
    <property type="entry name" value="Zinc beta-ribbon"/>
    <property type="match status" value="1"/>
</dbReference>
<sequence>MKTPSVSTISGAAIGRWPYILSALGIKVPSAGHHGACPACGGKDRFRLDDKAGRGTWFCNQCGHGDGLDLVRLVTGRKIKEVAGMVSEALALPEIQEKPALPARKKAAGKEAGAERYTRLRQQSCNGEPVYLTNKSLHGYSLPLLSQPLNLAGITFSTGSLLLPLTDISGNITGGQLINPDGDKSLLPGSQLSGAFIALTDIPAETPEQVIITEGFATALTVSLLTEGWIVAAVAATNLLKVTEQIRKRWPETRIILAGDNDLADGKENTGRIQAEKAAKAVDGWVTLPPVRHKADWDDYRQEVGKERARDAFREEMTLHGKGQTRLPEGFRLTKEYLWYDKLVNKSDGDTEIRNIKICSPLRVTAITSDADGSNYGRLLEWEDTNGNSRKWAMPMEMLGGSGEELRRVLLVNGLSYININGMARAFLMEYISLCKPDRKVTCVNKTGWHGGVYVLQDEVIGREAQSVILQTSSVQGRDFRVSGTSEGWRENIGRYCIKNARLAFAVSLAFAAPLLKLVGIGGGGYHLKGESTDGKTTTMKVAASVCGGTDFWHTWRATGNALEGTASRRNDATLMLDEIREVDGREAGNIAYMLANGQGKARARTDGSVRETNRWNLLFLSTGELSLVEHAASAGERTYAGVEVRMIQIPSDSGKYGVFEELHGFSSGKTLAEHLEQHVAHYHGAPFRDWLYCLTADLPELTSQAKALLKEYTRRLTPENAGNQVGRAVTRFALVAMAGELATKAGITGWPEGEAFRAAQSCLAAWMADRGHTANQEDKAALEQVRDFMTRNQFSRFADWNDDRNRPVSMMGFRKVDKGDNVTEPVVTFYVLPSGWKEICKGFDSRKVARLCVDAGWLKPGEDGRTQNSIRLPEIGLKRVYQFNTQVLGSAEPE</sequence>
<dbReference type="Pfam" id="PF06048">
    <property type="entry name" value="DUF927"/>
    <property type="match status" value="1"/>
</dbReference>
<dbReference type="Pfam" id="PF08273">
    <property type="entry name" value="Zn_Ribbon_Prim"/>
    <property type="match status" value="1"/>
</dbReference>
<dbReference type="PROSITE" id="PS50880">
    <property type="entry name" value="TOPRIM"/>
    <property type="match status" value="1"/>
</dbReference>
<dbReference type="InterPro" id="IPR013237">
    <property type="entry name" value="Phage_T7_Gp4_N"/>
</dbReference>
<dbReference type="Proteomes" id="UP000288730">
    <property type="component" value="Unassembled WGS sequence"/>
</dbReference>
<reference evidence="2" key="5">
    <citation type="submission" date="2024-02" db="EMBL/GenBank/DDBJ databases">
        <authorList>
            <consortium name="Clinical and Environmental Microbiology Branch: Whole genome sequencing antimicrobial resistance pathogens in the healthcare setting"/>
        </authorList>
    </citation>
    <scope>NUCLEOTIDE SEQUENCE</scope>
    <source>
        <strain evidence="2">1924188</strain>
    </source>
</reference>
<dbReference type="Proteomes" id="UP001180189">
    <property type="component" value="Chromosome"/>
</dbReference>
<dbReference type="EMBL" id="ABONVU020000004">
    <property type="protein sequence ID" value="EMJ5253417.1"/>
    <property type="molecule type" value="Genomic_DNA"/>
</dbReference>
<dbReference type="GO" id="GO:0008270">
    <property type="term" value="F:zinc ion binding"/>
    <property type="evidence" value="ECO:0007669"/>
    <property type="project" value="InterPro"/>
</dbReference>
<dbReference type="GO" id="GO:0004386">
    <property type="term" value="F:helicase activity"/>
    <property type="evidence" value="ECO:0007669"/>
    <property type="project" value="InterPro"/>
</dbReference>
<protein>
    <submittedName>
        <fullName evidence="3">DUF927 domain-containing protein</fullName>
    </submittedName>
</protein>
<dbReference type="Proteomes" id="UP000843571">
    <property type="component" value="Unassembled WGS sequence"/>
</dbReference>
<dbReference type="EMBL" id="SCJN01000142">
    <property type="protein sequence ID" value="RXD14653.1"/>
    <property type="molecule type" value="Genomic_DNA"/>
</dbReference>